<sequence length="100" mass="11168">ATAPLVEPQHPCPLRPASDDTRPQEGPSLPQSEMLHFNLSANSDSISVLRPQTGAFEAGRIEINHDVAENIQKVMDHRLDKEMRAKVEADVRILSNFERV</sequence>
<organism evidence="2 3">
    <name type="scientific">Elysia crispata</name>
    <name type="common">lettuce slug</name>
    <dbReference type="NCBI Taxonomy" id="231223"/>
    <lineage>
        <taxon>Eukaryota</taxon>
        <taxon>Metazoa</taxon>
        <taxon>Spiralia</taxon>
        <taxon>Lophotrochozoa</taxon>
        <taxon>Mollusca</taxon>
        <taxon>Gastropoda</taxon>
        <taxon>Heterobranchia</taxon>
        <taxon>Euthyneura</taxon>
        <taxon>Panpulmonata</taxon>
        <taxon>Sacoglossa</taxon>
        <taxon>Placobranchoidea</taxon>
        <taxon>Plakobranchidae</taxon>
        <taxon>Elysia</taxon>
    </lineage>
</organism>
<protein>
    <submittedName>
        <fullName evidence="2">Uncharacterized protein</fullName>
    </submittedName>
</protein>
<evidence type="ECO:0000313" key="2">
    <source>
        <dbReference type="EMBL" id="KAK3744977.1"/>
    </source>
</evidence>
<dbReference type="Proteomes" id="UP001283361">
    <property type="component" value="Unassembled WGS sequence"/>
</dbReference>
<accession>A0AAE1CYF6</accession>
<proteinExistence type="predicted"/>
<reference evidence="2" key="1">
    <citation type="journal article" date="2023" name="G3 (Bethesda)">
        <title>A reference genome for the long-term kleptoplast-retaining sea slug Elysia crispata morphotype clarki.</title>
        <authorList>
            <person name="Eastman K.E."/>
            <person name="Pendleton A.L."/>
            <person name="Shaikh M.A."/>
            <person name="Suttiyut T."/>
            <person name="Ogas R."/>
            <person name="Tomko P."/>
            <person name="Gavelis G."/>
            <person name="Widhalm J.R."/>
            <person name="Wisecaver J.H."/>
        </authorList>
    </citation>
    <scope>NUCLEOTIDE SEQUENCE</scope>
    <source>
        <strain evidence="2">ECLA1</strain>
    </source>
</reference>
<name>A0AAE1CYF6_9GAST</name>
<comment type="caution">
    <text evidence="2">The sequence shown here is derived from an EMBL/GenBank/DDBJ whole genome shotgun (WGS) entry which is preliminary data.</text>
</comment>
<keyword evidence="3" id="KW-1185">Reference proteome</keyword>
<dbReference type="EMBL" id="JAWDGP010006239">
    <property type="protein sequence ID" value="KAK3744977.1"/>
    <property type="molecule type" value="Genomic_DNA"/>
</dbReference>
<feature type="region of interest" description="Disordered" evidence="1">
    <location>
        <begin position="1"/>
        <end position="31"/>
    </location>
</feature>
<gene>
    <name evidence="2" type="ORF">RRG08_037593</name>
</gene>
<evidence type="ECO:0000256" key="1">
    <source>
        <dbReference type="SAM" id="MobiDB-lite"/>
    </source>
</evidence>
<evidence type="ECO:0000313" key="3">
    <source>
        <dbReference type="Proteomes" id="UP001283361"/>
    </source>
</evidence>
<feature type="non-terminal residue" evidence="2">
    <location>
        <position position="1"/>
    </location>
</feature>
<dbReference type="AlphaFoldDB" id="A0AAE1CYF6"/>